<feature type="domain" description="ABC transmembrane type-1" evidence="11">
    <location>
        <begin position="102"/>
        <end position="291"/>
    </location>
</feature>
<dbReference type="Proteomes" id="UP000627166">
    <property type="component" value="Unassembled WGS sequence"/>
</dbReference>
<organism evidence="12 13">
    <name type="scientific">Clostridium faecium</name>
    <dbReference type="NCBI Taxonomy" id="2762223"/>
    <lineage>
        <taxon>Bacteria</taxon>
        <taxon>Bacillati</taxon>
        <taxon>Bacillota</taxon>
        <taxon>Clostridia</taxon>
        <taxon>Eubacteriales</taxon>
        <taxon>Clostridiaceae</taxon>
        <taxon>Clostridium</taxon>
    </lineage>
</organism>
<keyword evidence="6" id="KW-0653">Protein transport</keyword>
<keyword evidence="7 10" id="KW-1133">Transmembrane helix</keyword>
<keyword evidence="13" id="KW-1185">Reference proteome</keyword>
<keyword evidence="8 10" id="KW-0472">Membrane</keyword>
<feature type="transmembrane region" description="Helical" evidence="10">
    <location>
        <begin position="166"/>
        <end position="184"/>
    </location>
</feature>
<dbReference type="Pfam" id="PF00528">
    <property type="entry name" value="BPD_transp_1"/>
    <property type="match status" value="1"/>
</dbReference>
<feature type="transmembrane region" description="Helical" evidence="10">
    <location>
        <begin position="106"/>
        <end position="129"/>
    </location>
</feature>
<evidence type="ECO:0000256" key="10">
    <source>
        <dbReference type="RuleBase" id="RU363032"/>
    </source>
</evidence>
<feature type="transmembrane region" description="Helical" evidence="10">
    <location>
        <begin position="268"/>
        <end position="290"/>
    </location>
</feature>
<reference evidence="12 13" key="1">
    <citation type="submission" date="2020-08" db="EMBL/GenBank/DDBJ databases">
        <title>A Genomic Blueprint of the Chicken Gut Microbiome.</title>
        <authorList>
            <person name="Gilroy R."/>
            <person name="Ravi A."/>
            <person name="Getino M."/>
            <person name="Pursley I."/>
            <person name="Horton D.L."/>
            <person name="Alikhan N.-F."/>
            <person name="Baker D."/>
            <person name="Gharbi K."/>
            <person name="Hall N."/>
            <person name="Watson M."/>
            <person name="Adriaenssens E.M."/>
            <person name="Foster-Nyarko E."/>
            <person name="Jarju S."/>
            <person name="Secka A."/>
            <person name="Antonio M."/>
            <person name="Oren A."/>
            <person name="Chaudhuri R."/>
            <person name="La Ragione R.M."/>
            <person name="Hildebrand F."/>
            <person name="Pallen M.J."/>
        </authorList>
    </citation>
    <scope>NUCLEOTIDE SEQUENCE [LARGE SCALE GENOMIC DNA]</scope>
    <source>
        <strain evidence="12 13">N37</strain>
    </source>
</reference>
<evidence type="ECO:0000256" key="3">
    <source>
        <dbReference type="ARBA" id="ARBA00022475"/>
    </source>
</evidence>
<sequence length="305" mass="34220">MRELKEKDFKFTYCKIEEREIIGERSLGYWQSVKIKFLKNKFAVLAAIILLIVILMAIFSPLFMEFNYFEPVKEKNLRPNSVHYFGTNYEGRDIFAGVWQGARSSLGISFIVAFLNLSIGIVYGGICSFYGGIIDDIIMRILEIVTSVPLIVIITIMYLILGPGPLSLILAMTINGWGNVARLIRGQLLQIKEQEYVLASKALGASTSKIICNHLIRNVISVAIVTITMEIPNVLILEGLLSYIGFGIKYPLLSWGSLMYNAGFSLMFYPYQVFIPASIMTITIICFNVLGDALRDALNPQESIL</sequence>
<evidence type="ECO:0000256" key="8">
    <source>
        <dbReference type="ARBA" id="ARBA00023136"/>
    </source>
</evidence>
<comment type="similarity">
    <text evidence="9">Belongs to the binding-protein-dependent transport system permease family. OppBC subfamily.</text>
</comment>
<dbReference type="Gene3D" id="1.10.3720.10">
    <property type="entry name" value="MetI-like"/>
    <property type="match status" value="1"/>
</dbReference>
<feature type="transmembrane region" description="Helical" evidence="10">
    <location>
        <begin position="141"/>
        <end position="160"/>
    </location>
</feature>
<evidence type="ECO:0000256" key="5">
    <source>
        <dbReference type="ARBA" id="ARBA00022856"/>
    </source>
</evidence>
<protein>
    <submittedName>
        <fullName evidence="12">ABC transporter permease</fullName>
    </submittedName>
</protein>
<dbReference type="PANTHER" id="PTHR43386:SF24">
    <property type="entry name" value="OLIGOPEPTIDE TRANSPORT SYSTEM PERMEASE PROTEIN AMID"/>
    <property type="match status" value="1"/>
</dbReference>
<name>A0ABR8YW25_9CLOT</name>
<proteinExistence type="inferred from homology"/>
<dbReference type="PROSITE" id="PS50928">
    <property type="entry name" value="ABC_TM1"/>
    <property type="match status" value="1"/>
</dbReference>
<dbReference type="SUPFAM" id="SSF161098">
    <property type="entry name" value="MetI-like"/>
    <property type="match status" value="1"/>
</dbReference>
<dbReference type="InterPro" id="IPR050366">
    <property type="entry name" value="BP-dependent_transpt_permease"/>
</dbReference>
<accession>A0ABR8YW25</accession>
<evidence type="ECO:0000256" key="6">
    <source>
        <dbReference type="ARBA" id="ARBA00022927"/>
    </source>
</evidence>
<keyword evidence="2 10" id="KW-0813">Transport</keyword>
<dbReference type="Pfam" id="PF12911">
    <property type="entry name" value="OppC_N"/>
    <property type="match status" value="1"/>
</dbReference>
<evidence type="ECO:0000259" key="11">
    <source>
        <dbReference type="PROSITE" id="PS50928"/>
    </source>
</evidence>
<dbReference type="EMBL" id="JACSQB010000118">
    <property type="protein sequence ID" value="MBD8048203.1"/>
    <property type="molecule type" value="Genomic_DNA"/>
</dbReference>
<evidence type="ECO:0000256" key="7">
    <source>
        <dbReference type="ARBA" id="ARBA00022989"/>
    </source>
</evidence>
<dbReference type="PANTHER" id="PTHR43386">
    <property type="entry name" value="OLIGOPEPTIDE TRANSPORT SYSTEM PERMEASE PROTEIN APPC"/>
    <property type="match status" value="1"/>
</dbReference>
<feature type="transmembrane region" description="Helical" evidence="10">
    <location>
        <begin position="219"/>
        <end position="248"/>
    </location>
</feature>
<dbReference type="CDD" id="cd06261">
    <property type="entry name" value="TM_PBP2"/>
    <property type="match status" value="1"/>
</dbReference>
<evidence type="ECO:0000256" key="1">
    <source>
        <dbReference type="ARBA" id="ARBA00004651"/>
    </source>
</evidence>
<evidence type="ECO:0000256" key="4">
    <source>
        <dbReference type="ARBA" id="ARBA00022692"/>
    </source>
</evidence>
<evidence type="ECO:0000256" key="9">
    <source>
        <dbReference type="ARBA" id="ARBA00024202"/>
    </source>
</evidence>
<comment type="subcellular location">
    <subcellularLocation>
        <location evidence="1 10">Cell membrane</location>
        <topology evidence="1 10">Multi-pass membrane protein</topology>
    </subcellularLocation>
</comment>
<keyword evidence="4 10" id="KW-0812">Transmembrane</keyword>
<gene>
    <name evidence="12" type="ORF">H9637_14350</name>
</gene>
<dbReference type="InterPro" id="IPR000515">
    <property type="entry name" value="MetI-like"/>
</dbReference>
<comment type="caution">
    <text evidence="12">The sequence shown here is derived from an EMBL/GenBank/DDBJ whole genome shotgun (WGS) entry which is preliminary data.</text>
</comment>
<evidence type="ECO:0000256" key="2">
    <source>
        <dbReference type="ARBA" id="ARBA00022448"/>
    </source>
</evidence>
<keyword evidence="5" id="KW-0571">Peptide transport</keyword>
<feature type="transmembrane region" description="Helical" evidence="10">
    <location>
        <begin position="42"/>
        <end position="64"/>
    </location>
</feature>
<dbReference type="InterPro" id="IPR025966">
    <property type="entry name" value="OppC_N"/>
</dbReference>
<evidence type="ECO:0000313" key="12">
    <source>
        <dbReference type="EMBL" id="MBD8048203.1"/>
    </source>
</evidence>
<keyword evidence="3" id="KW-1003">Cell membrane</keyword>
<dbReference type="RefSeq" id="WP_191741152.1">
    <property type="nucleotide sequence ID" value="NZ_JACSQB010000118.1"/>
</dbReference>
<dbReference type="InterPro" id="IPR035906">
    <property type="entry name" value="MetI-like_sf"/>
</dbReference>
<evidence type="ECO:0000313" key="13">
    <source>
        <dbReference type="Proteomes" id="UP000627166"/>
    </source>
</evidence>